<protein>
    <submittedName>
        <fullName evidence="1">Uncharacterized protein</fullName>
    </submittedName>
</protein>
<gene>
    <name evidence="1" type="ORF">HPB49_018546</name>
</gene>
<name>A0ACB8E268_DERSI</name>
<keyword evidence="2" id="KW-1185">Reference proteome</keyword>
<evidence type="ECO:0000313" key="1">
    <source>
        <dbReference type="EMBL" id="KAH7980723.1"/>
    </source>
</evidence>
<evidence type="ECO:0000313" key="2">
    <source>
        <dbReference type="Proteomes" id="UP000821865"/>
    </source>
</evidence>
<sequence length="150" mass="16747">MEKAFSEVSVLDSIILFPIQTKPGKQNYTQNKGVQNRISSAWWYGRLRLVGDSVSAAAAFDQSQPPWITPESTMGDLHAASNPIWNFFVKIPPGTKARCLKCKAVLKTPTSTTTLATHLRRHPDLHKDYQEKRNARERPSKLKGASKASV</sequence>
<comment type="caution">
    <text evidence="1">The sequence shown here is derived from an EMBL/GenBank/DDBJ whole genome shotgun (WGS) entry which is preliminary data.</text>
</comment>
<accession>A0ACB8E268</accession>
<organism evidence="1 2">
    <name type="scientific">Dermacentor silvarum</name>
    <name type="common">Tick</name>
    <dbReference type="NCBI Taxonomy" id="543639"/>
    <lineage>
        <taxon>Eukaryota</taxon>
        <taxon>Metazoa</taxon>
        <taxon>Ecdysozoa</taxon>
        <taxon>Arthropoda</taxon>
        <taxon>Chelicerata</taxon>
        <taxon>Arachnida</taxon>
        <taxon>Acari</taxon>
        <taxon>Parasitiformes</taxon>
        <taxon>Ixodida</taxon>
        <taxon>Ixodoidea</taxon>
        <taxon>Ixodidae</taxon>
        <taxon>Rhipicephalinae</taxon>
        <taxon>Dermacentor</taxon>
    </lineage>
</organism>
<dbReference type="EMBL" id="CM023470">
    <property type="protein sequence ID" value="KAH7980723.1"/>
    <property type="molecule type" value="Genomic_DNA"/>
</dbReference>
<proteinExistence type="predicted"/>
<dbReference type="Proteomes" id="UP000821865">
    <property type="component" value="Chromosome 1"/>
</dbReference>
<reference evidence="1" key="1">
    <citation type="submission" date="2020-05" db="EMBL/GenBank/DDBJ databases">
        <title>Large-scale comparative analyses of tick genomes elucidate their genetic diversity and vector capacities.</title>
        <authorList>
            <person name="Jia N."/>
            <person name="Wang J."/>
            <person name="Shi W."/>
            <person name="Du L."/>
            <person name="Sun Y."/>
            <person name="Zhan W."/>
            <person name="Jiang J."/>
            <person name="Wang Q."/>
            <person name="Zhang B."/>
            <person name="Ji P."/>
            <person name="Sakyi L.B."/>
            <person name="Cui X."/>
            <person name="Yuan T."/>
            <person name="Jiang B."/>
            <person name="Yang W."/>
            <person name="Lam T.T.-Y."/>
            <person name="Chang Q."/>
            <person name="Ding S."/>
            <person name="Wang X."/>
            <person name="Zhu J."/>
            <person name="Ruan X."/>
            <person name="Zhao L."/>
            <person name="Wei J."/>
            <person name="Que T."/>
            <person name="Du C."/>
            <person name="Cheng J."/>
            <person name="Dai P."/>
            <person name="Han X."/>
            <person name="Huang E."/>
            <person name="Gao Y."/>
            <person name="Liu J."/>
            <person name="Shao H."/>
            <person name="Ye R."/>
            <person name="Li L."/>
            <person name="Wei W."/>
            <person name="Wang X."/>
            <person name="Wang C."/>
            <person name="Yang T."/>
            <person name="Huo Q."/>
            <person name="Li W."/>
            <person name="Guo W."/>
            <person name="Chen H."/>
            <person name="Zhou L."/>
            <person name="Ni X."/>
            <person name="Tian J."/>
            <person name="Zhou Y."/>
            <person name="Sheng Y."/>
            <person name="Liu T."/>
            <person name="Pan Y."/>
            <person name="Xia L."/>
            <person name="Li J."/>
            <person name="Zhao F."/>
            <person name="Cao W."/>
        </authorList>
    </citation>
    <scope>NUCLEOTIDE SEQUENCE</scope>
    <source>
        <strain evidence="1">Dsil-2018</strain>
    </source>
</reference>